<dbReference type="Proteomes" id="UP001139887">
    <property type="component" value="Unassembled WGS sequence"/>
</dbReference>
<dbReference type="AlphaFoldDB" id="A0A9W8I2D7"/>
<comment type="caution">
    <text evidence="2">The sequence shown here is derived from an EMBL/GenBank/DDBJ whole genome shotgun (WGS) entry which is preliminary data.</text>
</comment>
<evidence type="ECO:0000313" key="3">
    <source>
        <dbReference type="Proteomes" id="UP001139887"/>
    </source>
</evidence>
<feature type="non-terminal residue" evidence="2">
    <location>
        <position position="79"/>
    </location>
</feature>
<feature type="region of interest" description="Disordered" evidence="1">
    <location>
        <begin position="1"/>
        <end position="49"/>
    </location>
</feature>
<dbReference type="OrthoDB" id="2504266at2759"/>
<organism evidence="2 3">
    <name type="scientific">Coemansia brasiliensis</name>
    <dbReference type="NCBI Taxonomy" id="2650707"/>
    <lineage>
        <taxon>Eukaryota</taxon>
        <taxon>Fungi</taxon>
        <taxon>Fungi incertae sedis</taxon>
        <taxon>Zoopagomycota</taxon>
        <taxon>Kickxellomycotina</taxon>
        <taxon>Kickxellomycetes</taxon>
        <taxon>Kickxellales</taxon>
        <taxon>Kickxellaceae</taxon>
        <taxon>Coemansia</taxon>
    </lineage>
</organism>
<proteinExistence type="predicted"/>
<accession>A0A9W8I2D7</accession>
<name>A0A9W8I2D7_9FUNG</name>
<protein>
    <submittedName>
        <fullName evidence="2">Uncharacterized protein</fullName>
    </submittedName>
</protein>
<evidence type="ECO:0000256" key="1">
    <source>
        <dbReference type="SAM" id="MobiDB-lite"/>
    </source>
</evidence>
<keyword evidence="3" id="KW-1185">Reference proteome</keyword>
<sequence>MRQVDSDSDAQRQQSQNTTQQPSQSPQCNSNDTADSNGIAAQDKTEEKPVIRYTFEELMALRDSKLVQAPENISLNTTL</sequence>
<reference evidence="2" key="1">
    <citation type="submission" date="2022-07" db="EMBL/GenBank/DDBJ databases">
        <title>Phylogenomic reconstructions and comparative analyses of Kickxellomycotina fungi.</title>
        <authorList>
            <person name="Reynolds N.K."/>
            <person name="Stajich J.E."/>
            <person name="Barry K."/>
            <person name="Grigoriev I.V."/>
            <person name="Crous P."/>
            <person name="Smith M.E."/>
        </authorList>
    </citation>
    <scope>NUCLEOTIDE SEQUENCE</scope>
    <source>
        <strain evidence="2">NRRL 1566</strain>
    </source>
</reference>
<gene>
    <name evidence="2" type="ORF">IWW36_005040</name>
</gene>
<dbReference type="EMBL" id="JANBUW010000977">
    <property type="protein sequence ID" value="KAJ2844799.1"/>
    <property type="molecule type" value="Genomic_DNA"/>
</dbReference>
<evidence type="ECO:0000313" key="2">
    <source>
        <dbReference type="EMBL" id="KAJ2844799.1"/>
    </source>
</evidence>
<feature type="compositionally biased region" description="Low complexity" evidence="1">
    <location>
        <begin position="11"/>
        <end position="30"/>
    </location>
</feature>